<evidence type="ECO:0000259" key="4">
    <source>
        <dbReference type="PROSITE" id="PS51196"/>
    </source>
</evidence>
<keyword evidence="1" id="KW-0813">Transport</keyword>
<dbReference type="GO" id="GO:0031522">
    <property type="term" value="C:cell envelope Sec protein transport complex"/>
    <property type="evidence" value="ECO:0007669"/>
    <property type="project" value="TreeGrafter"/>
</dbReference>
<dbReference type="GO" id="GO:0005524">
    <property type="term" value="F:ATP binding"/>
    <property type="evidence" value="ECO:0007669"/>
    <property type="project" value="InterPro"/>
</dbReference>
<gene>
    <name evidence="5" type="ORF">S03H2_16689</name>
</gene>
<feature type="domain" description="Helicase ATP-binding" evidence="3">
    <location>
        <begin position="87"/>
        <end position="272"/>
    </location>
</feature>
<dbReference type="CDD" id="cd17928">
    <property type="entry name" value="DEXDc_SecA"/>
    <property type="match status" value="1"/>
</dbReference>
<feature type="non-terminal residue" evidence="5">
    <location>
        <position position="272"/>
    </location>
</feature>
<protein>
    <submittedName>
        <fullName evidence="5">Uncharacterized protein</fullName>
    </submittedName>
</protein>
<dbReference type="PRINTS" id="PR00906">
    <property type="entry name" value="SECA"/>
</dbReference>
<dbReference type="InterPro" id="IPR014018">
    <property type="entry name" value="SecA_motor_DEAD"/>
</dbReference>
<dbReference type="Pfam" id="PF07517">
    <property type="entry name" value="SecA_DEAD"/>
    <property type="match status" value="1"/>
</dbReference>
<evidence type="ECO:0000313" key="5">
    <source>
        <dbReference type="EMBL" id="GAH42595.1"/>
    </source>
</evidence>
<dbReference type="InterPro" id="IPR011115">
    <property type="entry name" value="SecA_DEAD"/>
</dbReference>
<dbReference type="GO" id="GO:0043952">
    <property type="term" value="P:protein transport by the Sec complex"/>
    <property type="evidence" value="ECO:0007669"/>
    <property type="project" value="TreeGrafter"/>
</dbReference>
<evidence type="ECO:0000256" key="1">
    <source>
        <dbReference type="ARBA" id="ARBA00022927"/>
    </source>
</evidence>
<dbReference type="GO" id="GO:0006605">
    <property type="term" value="P:protein targeting"/>
    <property type="evidence" value="ECO:0007669"/>
    <property type="project" value="InterPro"/>
</dbReference>
<keyword evidence="2" id="KW-0811">Translocation</keyword>
<reference evidence="5" key="1">
    <citation type="journal article" date="2014" name="Front. Microbiol.">
        <title>High frequency of phylogenetically diverse reductive dehalogenase-homologous genes in deep subseafloor sedimentary metagenomes.</title>
        <authorList>
            <person name="Kawai M."/>
            <person name="Futagami T."/>
            <person name="Toyoda A."/>
            <person name="Takaki Y."/>
            <person name="Nishi S."/>
            <person name="Hori S."/>
            <person name="Arai W."/>
            <person name="Tsubouchi T."/>
            <person name="Morono Y."/>
            <person name="Uchiyama I."/>
            <person name="Ito T."/>
            <person name="Fujiyama A."/>
            <person name="Inagaki F."/>
            <person name="Takami H."/>
        </authorList>
    </citation>
    <scope>NUCLEOTIDE SEQUENCE</scope>
    <source>
        <strain evidence="5">Expedition CK06-06</strain>
    </source>
</reference>
<dbReference type="GO" id="GO:0006886">
    <property type="term" value="P:intracellular protein transport"/>
    <property type="evidence" value="ECO:0007669"/>
    <property type="project" value="InterPro"/>
</dbReference>
<dbReference type="EMBL" id="BARU01008543">
    <property type="protein sequence ID" value="GAH42595.1"/>
    <property type="molecule type" value="Genomic_DNA"/>
</dbReference>
<dbReference type="InterPro" id="IPR014001">
    <property type="entry name" value="Helicase_ATP-bd"/>
</dbReference>
<dbReference type="AlphaFoldDB" id="X1GCR1"/>
<dbReference type="PROSITE" id="PS51196">
    <property type="entry name" value="SECA_MOTOR_DEAD"/>
    <property type="match status" value="1"/>
</dbReference>
<dbReference type="InterPro" id="IPR027417">
    <property type="entry name" value="P-loop_NTPase"/>
</dbReference>
<sequence length="272" mass="31055">MFKWLGGLIDSNEKVLKRLHPLVARINSLEAEFERLTDAELRAKTDEFRDRVKGGDSLDALLPEAYAAVREAAKRTIGQRHFDVQLMGGIVLHQGKIAEMKTGEGKTLVATLTLYLNALTGQGCHLVTVNDYLAKRDCHWMGPIYHALGMRVAAITAMQTPDDRLLSYIYDPHYESEDLKWRHLRRIPYPPNHPEQARRQAYEADITYGTNNEFGFDYLRDNMVLDLSQCVQRQLNYAIVDEVDNILIDEARTPLIISGPAEEATQRYYTFA</sequence>
<comment type="caution">
    <text evidence="5">The sequence shown here is derived from an EMBL/GenBank/DDBJ whole genome shotgun (WGS) entry which is preliminary data.</text>
</comment>
<organism evidence="5">
    <name type="scientific">marine sediment metagenome</name>
    <dbReference type="NCBI Taxonomy" id="412755"/>
    <lineage>
        <taxon>unclassified sequences</taxon>
        <taxon>metagenomes</taxon>
        <taxon>ecological metagenomes</taxon>
    </lineage>
</organism>
<evidence type="ECO:0000259" key="3">
    <source>
        <dbReference type="PROSITE" id="PS51192"/>
    </source>
</evidence>
<dbReference type="InterPro" id="IPR000185">
    <property type="entry name" value="SecA"/>
</dbReference>
<name>X1GCR1_9ZZZZ</name>
<evidence type="ECO:0000256" key="2">
    <source>
        <dbReference type="ARBA" id="ARBA00023010"/>
    </source>
</evidence>
<dbReference type="PANTHER" id="PTHR30612">
    <property type="entry name" value="SECA INNER MEMBRANE COMPONENT OF SEC PROTEIN SECRETION SYSTEM"/>
    <property type="match status" value="1"/>
</dbReference>
<dbReference type="PANTHER" id="PTHR30612:SF0">
    <property type="entry name" value="CHLOROPLAST PROTEIN-TRANSPORTING ATPASE"/>
    <property type="match status" value="1"/>
</dbReference>
<dbReference type="SMART" id="SM00957">
    <property type="entry name" value="SecA_DEAD"/>
    <property type="match status" value="1"/>
</dbReference>
<dbReference type="SUPFAM" id="SSF52540">
    <property type="entry name" value="P-loop containing nucleoside triphosphate hydrolases"/>
    <property type="match status" value="1"/>
</dbReference>
<feature type="domain" description="SecA family profile" evidence="4">
    <location>
        <begin position="1"/>
        <end position="272"/>
    </location>
</feature>
<dbReference type="GO" id="GO:0005829">
    <property type="term" value="C:cytosol"/>
    <property type="evidence" value="ECO:0007669"/>
    <property type="project" value="TreeGrafter"/>
</dbReference>
<keyword evidence="1" id="KW-0653">Protein transport</keyword>
<dbReference type="GO" id="GO:0017038">
    <property type="term" value="P:protein import"/>
    <property type="evidence" value="ECO:0007669"/>
    <property type="project" value="InterPro"/>
</dbReference>
<dbReference type="GO" id="GO:0005886">
    <property type="term" value="C:plasma membrane"/>
    <property type="evidence" value="ECO:0007669"/>
    <property type="project" value="TreeGrafter"/>
</dbReference>
<proteinExistence type="predicted"/>
<accession>X1GCR1</accession>
<dbReference type="PROSITE" id="PS51192">
    <property type="entry name" value="HELICASE_ATP_BIND_1"/>
    <property type="match status" value="1"/>
</dbReference>
<dbReference type="Gene3D" id="3.40.50.300">
    <property type="entry name" value="P-loop containing nucleotide triphosphate hydrolases"/>
    <property type="match status" value="1"/>
</dbReference>